<sequence length="59" mass="7018">MKTFIFVIDFIDDFTGQFRTMTKEYRAKDYESAKKGINQYLETNKTIHSVLSCIFIKEI</sequence>
<proteinExistence type="predicted"/>
<evidence type="ECO:0000313" key="2">
    <source>
        <dbReference type="Proteomes" id="UP000316128"/>
    </source>
</evidence>
<reference evidence="1 2" key="1">
    <citation type="submission" date="2019-04" db="EMBL/GenBank/DDBJ databases">
        <title>Nine Novel Phages from a Plateau Lake in Southwest China Provide Insights into Aeromonas Phage Diversity.</title>
        <authorList>
            <person name="Xiao W."/>
            <person name="Bai M."/>
            <person name="Wang Y."/>
            <person name="Cui X."/>
        </authorList>
    </citation>
    <scope>NUCLEOTIDE SEQUENCE [LARGE SCALE GENOMIC DNA]</scope>
</reference>
<name>A0A4Y5TY34_9CAUD</name>
<evidence type="ECO:0000313" key="1">
    <source>
        <dbReference type="EMBL" id="QDB73935.1"/>
    </source>
</evidence>
<accession>A0A4Y5TY34</accession>
<keyword evidence="2" id="KW-1185">Reference proteome</keyword>
<organism evidence="1 2">
    <name type="scientific">Aeromonas phage 2L372D</name>
    <dbReference type="NCBI Taxonomy" id="2588097"/>
    <lineage>
        <taxon>Viruses</taxon>
        <taxon>Duplodnaviria</taxon>
        <taxon>Heunggongvirae</taxon>
        <taxon>Uroviricota</taxon>
        <taxon>Caudoviricetes</taxon>
        <taxon>Plateaulakevirus</taxon>
        <taxon>Plateaulakevirus pv2L372D</taxon>
    </lineage>
</organism>
<gene>
    <name evidence="1" type="ORF">2L372D_021</name>
</gene>
<dbReference type="EMBL" id="MK804893">
    <property type="protein sequence ID" value="QDB73935.1"/>
    <property type="molecule type" value="Genomic_DNA"/>
</dbReference>
<protein>
    <submittedName>
        <fullName evidence="1">Uncharacterized protein</fullName>
    </submittedName>
</protein>
<dbReference type="Proteomes" id="UP000316128">
    <property type="component" value="Segment"/>
</dbReference>